<dbReference type="GO" id="GO:0003677">
    <property type="term" value="F:DNA binding"/>
    <property type="evidence" value="ECO:0007669"/>
    <property type="project" value="InterPro"/>
</dbReference>
<dbReference type="AlphaFoldDB" id="A0A1H3C085"/>
<feature type="domain" description="ATP-dependent DNA ligase family profile" evidence="15">
    <location>
        <begin position="304"/>
        <end position="423"/>
    </location>
</feature>
<keyword evidence="6" id="KW-0547">Nucleotide-binding</keyword>
<evidence type="ECO:0000313" key="17">
    <source>
        <dbReference type="Proteomes" id="UP000182944"/>
    </source>
</evidence>
<dbReference type="PROSITE" id="PS50160">
    <property type="entry name" value="DNA_LIGASE_A3"/>
    <property type="match status" value="1"/>
</dbReference>
<dbReference type="NCBIfam" id="TIGR04120">
    <property type="entry name" value="DNA_lig_bact"/>
    <property type="match status" value="1"/>
</dbReference>
<feature type="region of interest" description="Disordered" evidence="14">
    <location>
        <begin position="519"/>
        <end position="594"/>
    </location>
</feature>
<evidence type="ECO:0000256" key="13">
    <source>
        <dbReference type="ARBA" id="ARBA00034003"/>
    </source>
</evidence>
<evidence type="ECO:0000256" key="5">
    <source>
        <dbReference type="ARBA" id="ARBA00022723"/>
    </source>
</evidence>
<evidence type="ECO:0000256" key="6">
    <source>
        <dbReference type="ARBA" id="ARBA00022741"/>
    </source>
</evidence>
<dbReference type="PANTHER" id="PTHR45674:SF13">
    <property type="entry name" value="DNA LIGASE-RELATED"/>
    <property type="match status" value="1"/>
</dbReference>
<dbReference type="Gene3D" id="2.40.50.140">
    <property type="entry name" value="Nucleic acid-binding proteins"/>
    <property type="match status" value="1"/>
</dbReference>
<keyword evidence="17" id="KW-1185">Reference proteome</keyword>
<feature type="compositionally biased region" description="Low complexity" evidence="14">
    <location>
        <begin position="584"/>
        <end position="594"/>
    </location>
</feature>
<keyword evidence="8" id="KW-0067">ATP-binding</keyword>
<dbReference type="NCBIfam" id="NF006701">
    <property type="entry name" value="PRK09247.1"/>
    <property type="match status" value="1"/>
</dbReference>
<gene>
    <name evidence="16" type="ORF">SAMN05444276_10750</name>
</gene>
<comment type="catalytic activity">
    <reaction evidence="13">
        <text>ATP + (deoxyribonucleotide)n-3'-hydroxyl + 5'-phospho-(deoxyribonucleotide)m = (deoxyribonucleotide)n+m + AMP + diphosphate.</text>
        <dbReference type="EC" id="6.5.1.1"/>
    </reaction>
</comment>
<organism evidence="16 17">
    <name type="scientific">Paracoccus sanguinis</name>
    <dbReference type="NCBI Taxonomy" id="1545044"/>
    <lineage>
        <taxon>Bacteria</taxon>
        <taxon>Pseudomonadati</taxon>
        <taxon>Pseudomonadota</taxon>
        <taxon>Alphaproteobacteria</taxon>
        <taxon>Rhodobacterales</taxon>
        <taxon>Paracoccaceae</taxon>
        <taxon>Paracoccus</taxon>
    </lineage>
</organism>
<keyword evidence="7" id="KW-0227">DNA damage</keyword>
<evidence type="ECO:0000256" key="7">
    <source>
        <dbReference type="ARBA" id="ARBA00022763"/>
    </source>
</evidence>
<accession>A0A1H3C085</accession>
<dbReference type="GO" id="GO:0003910">
    <property type="term" value="F:DNA ligase (ATP) activity"/>
    <property type="evidence" value="ECO:0007669"/>
    <property type="project" value="UniProtKB-EC"/>
</dbReference>
<dbReference type="EMBL" id="FNNA01000007">
    <property type="protein sequence ID" value="SDX47567.1"/>
    <property type="molecule type" value="Genomic_DNA"/>
</dbReference>
<keyword evidence="3" id="KW-0132">Cell division</keyword>
<proteinExistence type="predicted"/>
<dbReference type="InterPro" id="IPR012309">
    <property type="entry name" value="DNA_ligase_ATP-dep_C"/>
</dbReference>
<evidence type="ECO:0000256" key="11">
    <source>
        <dbReference type="ARBA" id="ARBA00023204"/>
    </source>
</evidence>
<dbReference type="InterPro" id="IPR026333">
    <property type="entry name" value="ATP_dep_DNA_lig_pp_1105_fam"/>
</dbReference>
<evidence type="ECO:0000256" key="14">
    <source>
        <dbReference type="SAM" id="MobiDB-lite"/>
    </source>
</evidence>
<dbReference type="InterPro" id="IPR012310">
    <property type="entry name" value="DNA_ligase_ATP-dep_cent"/>
</dbReference>
<evidence type="ECO:0000256" key="12">
    <source>
        <dbReference type="ARBA" id="ARBA00023306"/>
    </source>
</evidence>
<evidence type="ECO:0000256" key="3">
    <source>
        <dbReference type="ARBA" id="ARBA00022618"/>
    </source>
</evidence>
<dbReference type="InterPro" id="IPR050191">
    <property type="entry name" value="ATP-dep_DNA_ligase"/>
</dbReference>
<dbReference type="GO" id="GO:0046872">
    <property type="term" value="F:metal ion binding"/>
    <property type="evidence" value="ECO:0007669"/>
    <property type="project" value="UniProtKB-KW"/>
</dbReference>
<dbReference type="GO" id="GO:0051301">
    <property type="term" value="P:cell division"/>
    <property type="evidence" value="ECO:0007669"/>
    <property type="project" value="UniProtKB-KW"/>
</dbReference>
<protein>
    <recommendedName>
        <fullName evidence="1">DNA ligase (ATP)</fullName>
        <ecNumber evidence="1">6.5.1.1</ecNumber>
    </recommendedName>
</protein>
<evidence type="ECO:0000256" key="1">
    <source>
        <dbReference type="ARBA" id="ARBA00012727"/>
    </source>
</evidence>
<evidence type="ECO:0000256" key="10">
    <source>
        <dbReference type="ARBA" id="ARBA00023172"/>
    </source>
</evidence>
<dbReference type="SUPFAM" id="SSF56091">
    <property type="entry name" value="DNA ligase/mRNA capping enzyme, catalytic domain"/>
    <property type="match status" value="1"/>
</dbReference>
<dbReference type="PANTHER" id="PTHR45674">
    <property type="entry name" value="DNA LIGASE 1/3 FAMILY MEMBER"/>
    <property type="match status" value="1"/>
</dbReference>
<dbReference type="InterPro" id="IPR012340">
    <property type="entry name" value="NA-bd_OB-fold"/>
</dbReference>
<dbReference type="OrthoDB" id="9767858at2"/>
<keyword evidence="12" id="KW-0131">Cell cycle</keyword>
<dbReference type="Pfam" id="PF04679">
    <property type="entry name" value="DNA_ligase_A_C"/>
    <property type="match status" value="1"/>
</dbReference>
<dbReference type="Proteomes" id="UP000182944">
    <property type="component" value="Unassembled WGS sequence"/>
</dbReference>
<keyword evidence="4" id="KW-0235">DNA replication</keyword>
<dbReference type="EC" id="6.5.1.1" evidence="1"/>
<sequence length="594" mass="64815">MKGFADLLERLAFTPSRNAKLQLLQHYLERTPDPDRGYAFAALTGDLKLRTVTPSLLRGLAVERFDDELFALSYDFVGDLAETIALLWEGEGGATLSVTDAVHLLETTGKAGLPAAIAGVLDRLGASERLAFLKLATGNLRIGLSGRLARTALAQMGGPGLAEIEELWHGLTPPFTELFAWIEGGPRPEQAALAPFRPVMLSTPTDLDELRALDPAEHAAEWKWDGIRVQAVSDGGVRRLYSRTGEDISAAFPDVIAAMNYDGALDGELVVRRDGAVASFNDLQQRLNRKGVGRAMLASHPAGLRIYDALIWQGRDLRGLPFTERRAVLEGADFGSDRIDLSGLLSFETWDDLAALRADPPDAVIEGVMIKRRDSLYVGGRPRGPWFKWKRDPRVVDAVLMYAQRGHGKRSGFYSDFTFGLWDGEMLVPVGKAYFGFTDEELRELDRFVRNHTTERFGPVRAVAPKLVLEVAFEGVNSSARHKSGVAMRFPRISRIRWDKPAAEADRLETLAAMIDTPNAFDAETARAGTRHGRKKRRDEAQPPGGAEVPELGQTDGAERSAGRADAPSSPDDKYPAGVRGRKAPGPADDGGAA</sequence>
<dbReference type="SUPFAM" id="SSF50249">
    <property type="entry name" value="Nucleic acid-binding proteins"/>
    <property type="match status" value="1"/>
</dbReference>
<name>A0A1H3C085_9RHOB</name>
<dbReference type="GO" id="GO:0006281">
    <property type="term" value="P:DNA repair"/>
    <property type="evidence" value="ECO:0007669"/>
    <property type="project" value="UniProtKB-KW"/>
</dbReference>
<evidence type="ECO:0000313" key="16">
    <source>
        <dbReference type="EMBL" id="SDX47567.1"/>
    </source>
</evidence>
<dbReference type="CDD" id="cd07897">
    <property type="entry name" value="Adenylation_DNA_ligase_Bac1"/>
    <property type="match status" value="1"/>
</dbReference>
<keyword evidence="5" id="KW-0479">Metal-binding</keyword>
<dbReference type="GO" id="GO:0005524">
    <property type="term" value="F:ATP binding"/>
    <property type="evidence" value="ECO:0007669"/>
    <property type="project" value="UniProtKB-KW"/>
</dbReference>
<dbReference type="Gene3D" id="3.30.470.30">
    <property type="entry name" value="DNA ligase/mRNA capping enzyme"/>
    <property type="match status" value="1"/>
</dbReference>
<keyword evidence="9" id="KW-0460">Magnesium</keyword>
<dbReference type="Gene3D" id="1.10.3260.10">
    <property type="entry name" value="DNA ligase, ATP-dependent, N-terminal domain"/>
    <property type="match status" value="1"/>
</dbReference>
<reference evidence="17" key="1">
    <citation type="submission" date="2016-10" db="EMBL/GenBank/DDBJ databases">
        <authorList>
            <person name="Varghese N."/>
            <person name="Submissions S."/>
        </authorList>
    </citation>
    <scope>NUCLEOTIDE SEQUENCE [LARGE SCALE GENOMIC DNA]</scope>
    <source>
        <strain evidence="17">DSM 29303</strain>
    </source>
</reference>
<dbReference type="CDD" id="cd07972">
    <property type="entry name" value="OBF_DNA_ligase_Arch_LigB"/>
    <property type="match status" value="1"/>
</dbReference>
<dbReference type="InterPro" id="IPR036599">
    <property type="entry name" value="DNA_ligase_N_sf"/>
</dbReference>
<dbReference type="GO" id="GO:0006310">
    <property type="term" value="P:DNA recombination"/>
    <property type="evidence" value="ECO:0007669"/>
    <property type="project" value="UniProtKB-KW"/>
</dbReference>
<evidence type="ECO:0000259" key="15">
    <source>
        <dbReference type="PROSITE" id="PS50160"/>
    </source>
</evidence>
<dbReference type="Pfam" id="PF01068">
    <property type="entry name" value="DNA_ligase_A_M"/>
    <property type="match status" value="1"/>
</dbReference>
<evidence type="ECO:0000256" key="2">
    <source>
        <dbReference type="ARBA" id="ARBA00022598"/>
    </source>
</evidence>
<dbReference type="InterPro" id="IPR016059">
    <property type="entry name" value="DNA_ligase_ATP-dep_CS"/>
</dbReference>
<evidence type="ECO:0000256" key="4">
    <source>
        <dbReference type="ARBA" id="ARBA00022705"/>
    </source>
</evidence>
<keyword evidence="10" id="KW-0233">DNA recombination</keyword>
<evidence type="ECO:0000256" key="8">
    <source>
        <dbReference type="ARBA" id="ARBA00022840"/>
    </source>
</evidence>
<evidence type="ECO:0000256" key="9">
    <source>
        <dbReference type="ARBA" id="ARBA00022842"/>
    </source>
</evidence>
<keyword evidence="2 16" id="KW-0436">Ligase</keyword>
<dbReference type="GO" id="GO:0006260">
    <property type="term" value="P:DNA replication"/>
    <property type="evidence" value="ECO:0007669"/>
    <property type="project" value="UniProtKB-KW"/>
</dbReference>
<dbReference type="STRING" id="1545044.SAMN05444276_10750"/>
<dbReference type="PROSITE" id="PS00697">
    <property type="entry name" value="DNA_LIGASE_A1"/>
    <property type="match status" value="1"/>
</dbReference>
<keyword evidence="11" id="KW-0234">DNA repair</keyword>